<comment type="pathway">
    <text evidence="3">Purine metabolism; IMP biosynthesis via de novo pathway; formate from 10-formyl-5,6,7,8-tetrahydrofolate: step 1/1.</text>
</comment>
<accession>A0A1N6NAG1</accession>
<dbReference type="Proteomes" id="UP000323956">
    <property type="component" value="Unassembled WGS sequence"/>
</dbReference>
<feature type="active site" evidence="3">
    <location>
        <position position="228"/>
    </location>
</feature>
<dbReference type="InterPro" id="IPR045865">
    <property type="entry name" value="ACT-like_dom_sf"/>
</dbReference>
<dbReference type="InterPro" id="IPR036477">
    <property type="entry name" value="Formyl_transf_N_sf"/>
</dbReference>
<proteinExistence type="inferred from homology"/>
<feature type="domain" description="Formyl transferase N-terminal" evidence="5">
    <location>
        <begin position="89"/>
        <end position="265"/>
    </location>
</feature>
<dbReference type="CDD" id="cd04875">
    <property type="entry name" value="ACT_F4HF-DF"/>
    <property type="match status" value="1"/>
</dbReference>
<dbReference type="NCBIfam" id="NF004684">
    <property type="entry name" value="PRK06027.1"/>
    <property type="match status" value="1"/>
</dbReference>
<dbReference type="UniPathway" id="UPA00074">
    <property type="reaction ID" value="UER00170"/>
</dbReference>
<dbReference type="EMBL" id="FTMK01000001">
    <property type="protein sequence ID" value="SIP89045.1"/>
    <property type="molecule type" value="Genomic_DNA"/>
</dbReference>
<evidence type="ECO:0000256" key="1">
    <source>
        <dbReference type="ARBA" id="ARBA00022563"/>
    </source>
</evidence>
<dbReference type="AlphaFoldDB" id="A0A1N6NAG1"/>
<evidence type="ECO:0000313" key="7">
    <source>
        <dbReference type="Proteomes" id="UP000323956"/>
    </source>
</evidence>
<dbReference type="Pfam" id="PF00551">
    <property type="entry name" value="Formyl_trans_N"/>
    <property type="match status" value="1"/>
</dbReference>
<dbReference type="GO" id="GO:0008864">
    <property type="term" value="F:formyltetrahydrofolate deformylase activity"/>
    <property type="evidence" value="ECO:0007669"/>
    <property type="project" value="UniProtKB-UniRule"/>
</dbReference>
<sequence length="284" mass="31828">MSEKEYILTLSCDDQSAIVATLTGRLADFGGNILESAQFGDGTTGRFFMRIRFVCPGDKTKDQIRHALSPAVARFDMRLNLYEADKLPKIIVMVSRFDHCFEHLLYQIRVGWLKAEIVAVVSNHEEARASAEAAGLPYYHWPVSKDNKAEQEARLQELADSTGADLIVLARYMQVLSDNFSKAQFGRIINIHHSFLPSFKGAKPYHQAYDRGVKSIGATAHYVTADLDEGPIIEQQTERVGHALSADDLVAVGRDIETRVLAKAVKLHLERRVFLNGHRTVVFE</sequence>
<comment type="similarity">
    <text evidence="3">Belongs to the PurU family.</text>
</comment>
<reference evidence="6 7" key="1">
    <citation type="submission" date="2017-01" db="EMBL/GenBank/DDBJ databases">
        <authorList>
            <person name="Varghese N."/>
            <person name="Submissions S."/>
        </authorList>
    </citation>
    <scope>NUCLEOTIDE SEQUENCE [LARGE SCALE GENOMIC DNA]</scope>
    <source>
        <strain evidence="6 7">ATCC 700171</strain>
    </source>
</reference>
<comment type="catalytic activity">
    <reaction evidence="3">
        <text>(6R)-10-formyltetrahydrofolate + H2O = (6S)-5,6,7,8-tetrahydrofolate + formate + H(+)</text>
        <dbReference type="Rhea" id="RHEA:19833"/>
        <dbReference type="ChEBI" id="CHEBI:15377"/>
        <dbReference type="ChEBI" id="CHEBI:15378"/>
        <dbReference type="ChEBI" id="CHEBI:15740"/>
        <dbReference type="ChEBI" id="CHEBI:57453"/>
        <dbReference type="ChEBI" id="CHEBI:195366"/>
        <dbReference type="EC" id="3.5.1.10"/>
    </reaction>
</comment>
<dbReference type="InterPro" id="IPR002376">
    <property type="entry name" value="Formyl_transf_N"/>
</dbReference>
<dbReference type="InterPro" id="IPR004810">
    <property type="entry name" value="PurU"/>
</dbReference>
<evidence type="ECO:0000259" key="5">
    <source>
        <dbReference type="Pfam" id="PF00551"/>
    </source>
</evidence>
<dbReference type="SUPFAM" id="SSF53328">
    <property type="entry name" value="Formyltransferase"/>
    <property type="match status" value="1"/>
</dbReference>
<protein>
    <recommendedName>
        <fullName evidence="3 4">Formyltetrahydrofolate deformylase</fullName>
        <ecNumber evidence="3 4">3.5.1.10</ecNumber>
    </recommendedName>
    <alternativeName>
        <fullName evidence="3">Formyl-FH(4) hydrolase</fullName>
    </alternativeName>
</protein>
<dbReference type="NCBIfam" id="TIGR00655">
    <property type="entry name" value="PurU"/>
    <property type="match status" value="1"/>
</dbReference>
<evidence type="ECO:0000256" key="4">
    <source>
        <dbReference type="NCBIfam" id="TIGR00655"/>
    </source>
</evidence>
<dbReference type="EC" id="3.5.1.10" evidence="3 4"/>
<keyword evidence="2 3" id="KW-0378">Hydrolase</keyword>
<dbReference type="OrthoDB" id="9806170at2"/>
<evidence type="ECO:0000256" key="3">
    <source>
        <dbReference type="HAMAP-Rule" id="MF_01927"/>
    </source>
</evidence>
<keyword evidence="3" id="KW-0658">Purine biosynthesis</keyword>
<dbReference type="PRINTS" id="PR01575">
    <property type="entry name" value="FFH4HYDRLASE"/>
</dbReference>
<dbReference type="GO" id="GO:0006189">
    <property type="term" value="P:'de novo' IMP biosynthetic process"/>
    <property type="evidence" value="ECO:0007669"/>
    <property type="project" value="UniProtKB-UniRule"/>
</dbReference>
<dbReference type="PIRSF" id="PIRSF036480">
    <property type="entry name" value="FormyFH4_hydr"/>
    <property type="match status" value="1"/>
</dbReference>
<dbReference type="InterPro" id="IPR041729">
    <property type="entry name" value="Formyl-FH4-Hydrolase_C"/>
</dbReference>
<dbReference type="HAMAP" id="MF_01927">
    <property type="entry name" value="PurU"/>
    <property type="match status" value="1"/>
</dbReference>
<comment type="function">
    <text evidence="3">Catalyzes the hydrolysis of 10-formyltetrahydrofolate (formyl-FH4) to formate and tetrahydrofolate (FH4).</text>
</comment>
<dbReference type="Gene3D" id="3.40.50.170">
    <property type="entry name" value="Formyl transferase, N-terminal domain"/>
    <property type="match status" value="1"/>
</dbReference>
<evidence type="ECO:0000313" key="6">
    <source>
        <dbReference type="EMBL" id="SIP89045.1"/>
    </source>
</evidence>
<dbReference type="PANTHER" id="PTHR42706">
    <property type="entry name" value="FORMYLTETRAHYDROFOLATE DEFORMYLASE"/>
    <property type="match status" value="1"/>
</dbReference>
<dbReference type="Gene3D" id="3.30.70.260">
    <property type="match status" value="1"/>
</dbReference>
<evidence type="ECO:0000256" key="2">
    <source>
        <dbReference type="ARBA" id="ARBA00022801"/>
    </source>
</evidence>
<dbReference type="PANTHER" id="PTHR42706:SF1">
    <property type="entry name" value="FORMYLTETRAHYDROFOLATE DEFORMYLASE 2, MITOCHONDRIAL"/>
    <property type="match status" value="1"/>
</dbReference>
<organism evidence="6 7">
    <name type="scientific">Paracoccus thiocyanatus</name>
    <dbReference type="NCBI Taxonomy" id="34006"/>
    <lineage>
        <taxon>Bacteria</taxon>
        <taxon>Pseudomonadati</taxon>
        <taxon>Pseudomonadota</taxon>
        <taxon>Alphaproteobacteria</taxon>
        <taxon>Rhodobacterales</taxon>
        <taxon>Paracoccaceae</taxon>
        <taxon>Paracoccus</taxon>
    </lineage>
</organism>
<gene>
    <name evidence="3" type="primary">purU</name>
    <name evidence="6" type="ORF">SAMN05421641_101220</name>
</gene>
<keyword evidence="1 3" id="KW-0554">One-carbon metabolism</keyword>
<dbReference type="RefSeq" id="WP_149763619.1">
    <property type="nucleotide sequence ID" value="NZ_FTMK01000001.1"/>
</dbReference>
<dbReference type="GO" id="GO:0006730">
    <property type="term" value="P:one-carbon metabolic process"/>
    <property type="evidence" value="ECO:0007669"/>
    <property type="project" value="UniProtKB-KW"/>
</dbReference>
<dbReference type="InterPro" id="IPR044074">
    <property type="entry name" value="PurU_ACT"/>
</dbReference>
<dbReference type="CDD" id="cd08648">
    <property type="entry name" value="FMT_core_Formyl-FH4-Hydrolase_C"/>
    <property type="match status" value="1"/>
</dbReference>
<dbReference type="SUPFAM" id="SSF55021">
    <property type="entry name" value="ACT-like"/>
    <property type="match status" value="1"/>
</dbReference>
<name>A0A1N6NAG1_9RHOB</name>